<organism evidence="1">
    <name type="scientific">Anguilla anguilla</name>
    <name type="common">European freshwater eel</name>
    <name type="synonym">Muraena anguilla</name>
    <dbReference type="NCBI Taxonomy" id="7936"/>
    <lineage>
        <taxon>Eukaryota</taxon>
        <taxon>Metazoa</taxon>
        <taxon>Chordata</taxon>
        <taxon>Craniata</taxon>
        <taxon>Vertebrata</taxon>
        <taxon>Euteleostomi</taxon>
        <taxon>Actinopterygii</taxon>
        <taxon>Neopterygii</taxon>
        <taxon>Teleostei</taxon>
        <taxon>Anguilliformes</taxon>
        <taxon>Anguillidae</taxon>
        <taxon>Anguilla</taxon>
    </lineage>
</organism>
<reference evidence="1" key="1">
    <citation type="submission" date="2014-11" db="EMBL/GenBank/DDBJ databases">
        <authorList>
            <person name="Amaro Gonzalez C."/>
        </authorList>
    </citation>
    <scope>NUCLEOTIDE SEQUENCE</scope>
</reference>
<dbReference type="AlphaFoldDB" id="A0A0E9TFZ3"/>
<dbReference type="EMBL" id="GBXM01056767">
    <property type="protein sequence ID" value="JAH51810.1"/>
    <property type="molecule type" value="Transcribed_RNA"/>
</dbReference>
<proteinExistence type="predicted"/>
<name>A0A0E9TFZ3_ANGAN</name>
<accession>A0A0E9TFZ3</accession>
<protein>
    <submittedName>
        <fullName evidence="1">Uncharacterized protein</fullName>
    </submittedName>
</protein>
<sequence>MFLLRLLLSFSGIQISVCSLWCHRFIIYSLYTSSNVELFESKVL</sequence>
<reference evidence="1" key="2">
    <citation type="journal article" date="2015" name="Fish Shellfish Immunol.">
        <title>Early steps in the European eel (Anguilla anguilla)-Vibrio vulnificus interaction in the gills: Role of the RtxA13 toxin.</title>
        <authorList>
            <person name="Callol A."/>
            <person name="Pajuelo D."/>
            <person name="Ebbesson L."/>
            <person name="Teles M."/>
            <person name="MacKenzie S."/>
            <person name="Amaro C."/>
        </authorList>
    </citation>
    <scope>NUCLEOTIDE SEQUENCE</scope>
</reference>
<evidence type="ECO:0000313" key="1">
    <source>
        <dbReference type="EMBL" id="JAH51810.1"/>
    </source>
</evidence>